<evidence type="ECO:0000259" key="20">
    <source>
        <dbReference type="Pfam" id="PF13334"/>
    </source>
</evidence>
<evidence type="ECO:0000256" key="2">
    <source>
        <dbReference type="ARBA" id="ARBA00004323"/>
    </source>
</evidence>
<comment type="pathway">
    <text evidence="4">Protein modification; protein glycosylation.</text>
</comment>
<sequence length="833" mass="93200">MENKHSLYRQGSSSRTSIIGNEEEFQEEDVWGSVSRDTKDSDSRPVKSSSFKDPSLIPKRLQTSARMIPKSHKHNPNSQEPKIVHHSAPLNIPDWSKIYGTTSKTMSKNDGGFGRSSWESDDEEKEEDGEDGNVIPPHEWIARKLARNRISSFSVCEGAGRTLKGRDLSRAIPRVPPTFHHVGHLSSCLACDTALIKTFTSDPTATLIYGGFLSMTRDLLLSPSILRIRVKKVGTSWKSRGVESTSRNVVSRKLTIFLCIGCFCAGMLLTDRMWAVPEVKDISQSTGVADVNLKLDSGYWDPKVDVQGQAKVVLGEVSKTHHAIQTLDKTISNLEMELAAARAVQHSLLGGSPVSQNLNMPELGKKRKYLMVVGINTAFSSRKRRDSVRATWMLQGDKRKKLEEEKGIVIRFVIGHSATSGGILDCSLESIEAEDKKHGDFLRLEHVEGYLELSAKTKAFFTTAITLWDADFYVKVDDDVHVNIATLGATLARHRSKPRVYIGCMKSGPVLAQKGVRYHEPEYWKFGEQGNKYFRHATGQIYAISKDLATYISINRHILHKYANEDVSLGSWFIGLDVEHIDDRRLYCEWKAQAGNVCVASFDWSCSGICNSADRMKDVHQRCGEGANALWLRLLTCTFLRNHRSYTSYKDFAMGFLGADVSHLKILDFSIRLLLIPFNLASIWIAVNTRQNNTDYGDLEFADFIGLKYMVGVSAVSAGYALFAAVSSWLRCLVTKAWIFFVADQVLAYLMVTSLASLMEFLYLAYNGDQLVSWSQACASYSKFCSRLKIALALHVIAVCCFLVLAVISAYRVFRRYDPPFLPSKEGEQATTT</sequence>
<reference evidence="21" key="1">
    <citation type="submission" date="2020-06" db="EMBL/GenBank/DDBJ databases">
        <authorList>
            <person name="Li T."/>
            <person name="Hu X."/>
            <person name="Zhang T."/>
            <person name="Song X."/>
            <person name="Zhang H."/>
            <person name="Dai N."/>
            <person name="Sheng W."/>
            <person name="Hou X."/>
            <person name="Wei L."/>
        </authorList>
    </citation>
    <scope>NUCLEOTIDE SEQUENCE</scope>
    <source>
        <strain evidence="21">3651</strain>
        <tissue evidence="21">Leaf</tissue>
    </source>
</reference>
<evidence type="ECO:0000256" key="12">
    <source>
        <dbReference type="ARBA" id="ARBA00022989"/>
    </source>
</evidence>
<dbReference type="Pfam" id="PF04520">
    <property type="entry name" value="Senescence_reg"/>
    <property type="match status" value="1"/>
</dbReference>
<dbReference type="AlphaFoldDB" id="A0AAE1XZE4"/>
<evidence type="ECO:0000256" key="17">
    <source>
        <dbReference type="SAM" id="MobiDB-lite"/>
    </source>
</evidence>
<keyword evidence="10 18" id="KW-0812">Transmembrane</keyword>
<comment type="caution">
    <text evidence="21">The sequence shown here is derived from an EMBL/GenBank/DDBJ whole genome shotgun (WGS) entry which is preliminary data.</text>
</comment>
<comment type="subcellular location">
    <subcellularLocation>
        <location evidence="3">Cell membrane</location>
        <topology evidence="3">Multi-pass membrane protein</topology>
    </subcellularLocation>
    <subcellularLocation>
        <location evidence="2">Golgi apparatus membrane</location>
        <topology evidence="2">Single-pass type II membrane protein</topology>
    </subcellularLocation>
</comment>
<feature type="transmembrane region" description="Helical" evidence="18">
    <location>
        <begin position="790"/>
        <end position="814"/>
    </location>
</feature>
<dbReference type="EMBL" id="JACGWO010000008">
    <property type="protein sequence ID" value="KAK4420774.1"/>
    <property type="molecule type" value="Genomic_DNA"/>
</dbReference>
<evidence type="ECO:0000256" key="9">
    <source>
        <dbReference type="ARBA" id="ARBA00022679"/>
    </source>
</evidence>
<evidence type="ECO:0000256" key="10">
    <source>
        <dbReference type="ARBA" id="ARBA00022692"/>
    </source>
</evidence>
<dbReference type="InterPro" id="IPR006459">
    <property type="entry name" value="CASP/CASPL"/>
</dbReference>
<evidence type="ECO:0000256" key="13">
    <source>
        <dbReference type="ARBA" id="ARBA00023034"/>
    </source>
</evidence>
<gene>
    <name evidence="21" type="ORF">Salat_2027900</name>
</gene>
<dbReference type="Pfam" id="PF04535">
    <property type="entry name" value="CASP_dom"/>
    <property type="match status" value="1"/>
</dbReference>
<reference evidence="21" key="2">
    <citation type="journal article" date="2024" name="Plant">
        <title>Genomic evolution and insights into agronomic trait innovations of Sesamum species.</title>
        <authorList>
            <person name="Miao H."/>
            <person name="Wang L."/>
            <person name="Qu L."/>
            <person name="Liu H."/>
            <person name="Sun Y."/>
            <person name="Le M."/>
            <person name="Wang Q."/>
            <person name="Wei S."/>
            <person name="Zheng Y."/>
            <person name="Lin W."/>
            <person name="Duan Y."/>
            <person name="Cao H."/>
            <person name="Xiong S."/>
            <person name="Wang X."/>
            <person name="Wei L."/>
            <person name="Li C."/>
            <person name="Ma Q."/>
            <person name="Ju M."/>
            <person name="Zhao R."/>
            <person name="Li G."/>
            <person name="Mu C."/>
            <person name="Tian Q."/>
            <person name="Mei H."/>
            <person name="Zhang T."/>
            <person name="Gao T."/>
            <person name="Zhang H."/>
        </authorList>
    </citation>
    <scope>NUCLEOTIDE SEQUENCE</scope>
    <source>
        <strain evidence="21">3651</strain>
    </source>
</reference>
<keyword evidence="11" id="KW-0735">Signal-anchor</keyword>
<dbReference type="Gene3D" id="3.90.550.50">
    <property type="match status" value="1"/>
</dbReference>
<keyword evidence="15" id="KW-0464">Manganese</keyword>
<feature type="transmembrane region" description="Helical" evidence="18">
    <location>
        <begin position="707"/>
        <end position="734"/>
    </location>
</feature>
<comment type="similarity">
    <text evidence="5">Belongs to the Casparian strip membrane proteins (CASP) family.</text>
</comment>
<dbReference type="InterPro" id="IPR006702">
    <property type="entry name" value="CASP_dom"/>
</dbReference>
<keyword evidence="13" id="KW-0333">Golgi apparatus</keyword>
<feature type="compositionally biased region" description="Basic and acidic residues" evidence="17">
    <location>
        <begin position="36"/>
        <end position="45"/>
    </location>
</feature>
<evidence type="ECO:0000256" key="4">
    <source>
        <dbReference type="ARBA" id="ARBA00004922"/>
    </source>
</evidence>
<keyword evidence="8" id="KW-0328">Glycosyltransferase</keyword>
<organism evidence="21 22">
    <name type="scientific">Sesamum alatum</name>
    <dbReference type="NCBI Taxonomy" id="300844"/>
    <lineage>
        <taxon>Eukaryota</taxon>
        <taxon>Viridiplantae</taxon>
        <taxon>Streptophyta</taxon>
        <taxon>Embryophyta</taxon>
        <taxon>Tracheophyta</taxon>
        <taxon>Spermatophyta</taxon>
        <taxon>Magnoliopsida</taxon>
        <taxon>eudicotyledons</taxon>
        <taxon>Gunneridae</taxon>
        <taxon>Pentapetalae</taxon>
        <taxon>asterids</taxon>
        <taxon>lamiids</taxon>
        <taxon>Lamiales</taxon>
        <taxon>Pedaliaceae</taxon>
        <taxon>Sesamum</taxon>
    </lineage>
</organism>
<feature type="region of interest" description="Disordered" evidence="17">
    <location>
        <begin position="103"/>
        <end position="135"/>
    </location>
</feature>
<dbReference type="GO" id="GO:0008378">
    <property type="term" value="F:galactosyltransferase activity"/>
    <property type="evidence" value="ECO:0007669"/>
    <property type="project" value="TreeGrafter"/>
</dbReference>
<dbReference type="PANTHER" id="PTHR11214">
    <property type="entry name" value="BETA-1,3-N-ACETYLGLUCOSAMINYLTRANSFERASE"/>
    <property type="match status" value="1"/>
</dbReference>
<dbReference type="GO" id="GO:0010150">
    <property type="term" value="P:leaf senescence"/>
    <property type="evidence" value="ECO:0007669"/>
    <property type="project" value="UniProtKB-ARBA"/>
</dbReference>
<evidence type="ECO:0000313" key="21">
    <source>
        <dbReference type="EMBL" id="KAK4420774.1"/>
    </source>
</evidence>
<evidence type="ECO:0000256" key="11">
    <source>
        <dbReference type="ARBA" id="ARBA00022968"/>
    </source>
</evidence>
<evidence type="ECO:0000256" key="8">
    <source>
        <dbReference type="ARBA" id="ARBA00022676"/>
    </source>
</evidence>
<evidence type="ECO:0000313" key="22">
    <source>
        <dbReference type="Proteomes" id="UP001293254"/>
    </source>
</evidence>
<comment type="cofactor">
    <cofactor evidence="1">
        <name>Mn(2+)</name>
        <dbReference type="ChEBI" id="CHEBI:29035"/>
    </cofactor>
</comment>
<dbReference type="GO" id="GO:0005886">
    <property type="term" value="C:plasma membrane"/>
    <property type="evidence" value="ECO:0007669"/>
    <property type="project" value="UniProtKB-SubCell"/>
</dbReference>
<keyword evidence="7" id="KW-1003">Cell membrane</keyword>
<keyword evidence="22" id="KW-1185">Reference proteome</keyword>
<keyword evidence="9" id="KW-0808">Transferase</keyword>
<evidence type="ECO:0000256" key="15">
    <source>
        <dbReference type="ARBA" id="ARBA00023211"/>
    </source>
</evidence>
<evidence type="ECO:0000256" key="1">
    <source>
        <dbReference type="ARBA" id="ARBA00001936"/>
    </source>
</evidence>
<dbReference type="Pfam" id="PF01762">
    <property type="entry name" value="Galactosyl_T"/>
    <property type="match status" value="1"/>
</dbReference>
<feature type="region of interest" description="Disordered" evidence="17">
    <location>
        <begin position="1"/>
        <end position="87"/>
    </location>
</feature>
<evidence type="ECO:0000256" key="14">
    <source>
        <dbReference type="ARBA" id="ARBA00023136"/>
    </source>
</evidence>
<comment type="similarity">
    <text evidence="6">Belongs to the glycosyltransferase 31 family.</text>
</comment>
<evidence type="ECO:0000256" key="16">
    <source>
        <dbReference type="ARBA" id="ARBA00034773"/>
    </source>
</evidence>
<feature type="compositionally biased region" description="Acidic residues" evidence="17">
    <location>
        <begin position="119"/>
        <end position="131"/>
    </location>
</feature>
<dbReference type="PANTHER" id="PTHR11214:SF5">
    <property type="entry name" value="BETA-1,3-GALACTOSYLTRANSFERASE 4-RELATED"/>
    <property type="match status" value="1"/>
</dbReference>
<comment type="similarity">
    <text evidence="16">Belongs to the senescence regulator S40 family.</text>
</comment>
<evidence type="ECO:0000259" key="19">
    <source>
        <dbReference type="Pfam" id="PF04535"/>
    </source>
</evidence>
<feature type="compositionally biased region" description="Polar residues" evidence="17">
    <location>
        <begin position="9"/>
        <end position="19"/>
    </location>
</feature>
<proteinExistence type="inferred from homology"/>
<evidence type="ECO:0000256" key="5">
    <source>
        <dbReference type="ARBA" id="ARBA00007651"/>
    </source>
</evidence>
<keyword evidence="12 18" id="KW-1133">Transmembrane helix</keyword>
<name>A0AAE1XZE4_9LAMI</name>
<evidence type="ECO:0000256" key="6">
    <source>
        <dbReference type="ARBA" id="ARBA00008661"/>
    </source>
</evidence>
<dbReference type="Proteomes" id="UP001293254">
    <property type="component" value="Unassembled WGS sequence"/>
</dbReference>
<protein>
    <submittedName>
        <fullName evidence="21">Beta-1,3-galactosyltransferase 2</fullName>
    </submittedName>
</protein>
<dbReference type="FunFam" id="3.90.550.50:FF:000002">
    <property type="entry name" value="Hexosyltransferase"/>
    <property type="match status" value="1"/>
</dbReference>
<evidence type="ECO:0000256" key="18">
    <source>
        <dbReference type="SAM" id="Phobius"/>
    </source>
</evidence>
<evidence type="ECO:0000256" key="3">
    <source>
        <dbReference type="ARBA" id="ARBA00004651"/>
    </source>
</evidence>
<dbReference type="InterPro" id="IPR007608">
    <property type="entry name" value="Senescence_reg_S40"/>
</dbReference>
<accession>A0AAE1XZE4</accession>
<keyword evidence="14 18" id="KW-0472">Membrane</keyword>
<dbReference type="NCBIfam" id="TIGR01569">
    <property type="entry name" value="A_tha_TIGR01569"/>
    <property type="match status" value="1"/>
</dbReference>
<feature type="transmembrane region" description="Helical" evidence="18">
    <location>
        <begin position="746"/>
        <end position="766"/>
    </location>
</feature>
<dbReference type="Pfam" id="PF13334">
    <property type="entry name" value="DUF4094"/>
    <property type="match status" value="1"/>
</dbReference>
<feature type="domain" description="Casparian strip membrane protein" evidence="19">
    <location>
        <begin position="664"/>
        <end position="801"/>
    </location>
</feature>
<dbReference type="InterPro" id="IPR002659">
    <property type="entry name" value="Glyco_trans_31"/>
</dbReference>
<dbReference type="GO" id="GO:0000139">
    <property type="term" value="C:Golgi membrane"/>
    <property type="evidence" value="ECO:0007669"/>
    <property type="project" value="UniProtKB-SubCell"/>
</dbReference>
<feature type="compositionally biased region" description="Acidic residues" evidence="17">
    <location>
        <begin position="21"/>
        <end position="30"/>
    </location>
</feature>
<dbReference type="InterPro" id="IPR025298">
    <property type="entry name" value="DUF4094"/>
</dbReference>
<feature type="domain" description="DUF4094" evidence="20">
    <location>
        <begin position="251"/>
        <end position="343"/>
    </location>
</feature>
<evidence type="ECO:0000256" key="7">
    <source>
        <dbReference type="ARBA" id="ARBA00022475"/>
    </source>
</evidence>